<dbReference type="InterPro" id="IPR020806">
    <property type="entry name" value="PKS_PP-bd"/>
</dbReference>
<dbReference type="PRINTS" id="PR00154">
    <property type="entry name" value="AMPBINDING"/>
</dbReference>
<dbReference type="PANTHER" id="PTHR45527">
    <property type="entry name" value="NONRIBOSOMAL PEPTIDE SYNTHETASE"/>
    <property type="match status" value="1"/>
</dbReference>
<evidence type="ECO:0000256" key="3">
    <source>
        <dbReference type="SAM" id="MobiDB-lite"/>
    </source>
</evidence>
<dbReference type="PANTHER" id="PTHR45527:SF1">
    <property type="entry name" value="FATTY ACID SYNTHASE"/>
    <property type="match status" value="1"/>
</dbReference>
<dbReference type="PROSITE" id="PS00455">
    <property type="entry name" value="AMP_BINDING"/>
    <property type="match status" value="1"/>
</dbReference>
<evidence type="ECO:0000256" key="2">
    <source>
        <dbReference type="ARBA" id="ARBA00022553"/>
    </source>
</evidence>
<proteinExistence type="predicted"/>
<dbReference type="Pfam" id="PF00550">
    <property type="entry name" value="PP-binding"/>
    <property type="match status" value="1"/>
</dbReference>
<reference evidence="5 6" key="1">
    <citation type="submission" date="2023-10" db="EMBL/GenBank/DDBJ databases">
        <authorList>
            <person name="Venkata Ramana C."/>
            <person name="Sasikala C."/>
            <person name="Dhurka M."/>
        </authorList>
    </citation>
    <scope>NUCLEOTIDE SEQUENCE [LARGE SCALE GENOMIC DNA]</scope>
    <source>
        <strain evidence="5 6">KCTC 32151</strain>
    </source>
</reference>
<feature type="region of interest" description="Disordered" evidence="3">
    <location>
        <begin position="535"/>
        <end position="557"/>
    </location>
</feature>
<feature type="compositionally biased region" description="Polar residues" evidence="3">
    <location>
        <begin position="7"/>
        <end position="22"/>
    </location>
</feature>
<gene>
    <name evidence="5" type="ORF">R2G56_15810</name>
</gene>
<feature type="compositionally biased region" description="Low complexity" evidence="3">
    <location>
        <begin position="636"/>
        <end position="647"/>
    </location>
</feature>
<dbReference type="PROSITE" id="PS50075">
    <property type="entry name" value="CARRIER"/>
    <property type="match status" value="1"/>
</dbReference>
<dbReference type="InterPro" id="IPR020459">
    <property type="entry name" value="AMP-binding"/>
</dbReference>
<feature type="compositionally biased region" description="Polar residues" evidence="3">
    <location>
        <begin position="648"/>
        <end position="657"/>
    </location>
</feature>
<evidence type="ECO:0000256" key="1">
    <source>
        <dbReference type="ARBA" id="ARBA00022450"/>
    </source>
</evidence>
<comment type="caution">
    <text evidence="5">The sequence shown here is derived from an EMBL/GenBank/DDBJ whole genome shotgun (WGS) entry which is preliminary data.</text>
</comment>
<keyword evidence="2" id="KW-0597">Phosphoprotein</keyword>
<dbReference type="InterPro" id="IPR009081">
    <property type="entry name" value="PP-bd_ACP"/>
</dbReference>
<evidence type="ECO:0000313" key="5">
    <source>
        <dbReference type="EMBL" id="MDV6227766.1"/>
    </source>
</evidence>
<dbReference type="InterPro" id="IPR010071">
    <property type="entry name" value="AA_adenyl_dom"/>
</dbReference>
<dbReference type="InterPro" id="IPR020845">
    <property type="entry name" value="AMP-binding_CS"/>
</dbReference>
<dbReference type="InterPro" id="IPR000873">
    <property type="entry name" value="AMP-dep_synth/lig_dom"/>
</dbReference>
<dbReference type="InterPro" id="IPR036736">
    <property type="entry name" value="ACP-like_sf"/>
</dbReference>
<dbReference type="CDD" id="cd12117">
    <property type="entry name" value="A_NRPS_Srf_like"/>
    <property type="match status" value="1"/>
</dbReference>
<feature type="compositionally biased region" description="Low complexity" evidence="3">
    <location>
        <begin position="539"/>
        <end position="552"/>
    </location>
</feature>
<dbReference type="RefSeq" id="WP_317561915.1">
    <property type="nucleotide sequence ID" value="NZ_JAWLIP010000007.1"/>
</dbReference>
<dbReference type="Gene3D" id="2.30.38.10">
    <property type="entry name" value="Luciferase, Domain 3"/>
    <property type="match status" value="1"/>
</dbReference>
<sequence>MHRNQNDTELSISGTAVSSTPHSGHASERGYDRDATVHDTVAELARHRPDAIAIGFDDERLTYAELDRLAAKLAARLTAMGVRRGDIVGLLLPRALKTLVAKLAILKAGAAYAPFDPAYPLEHLSYMTQDCAPRALMIDAESADLAARLPISAERLIDIDAAMAGLAEDNAPTGSAVAVSGGDAAYVMYTSGSTGRPKGVVIPHRGILRLVRAQNYVDFRPDDVVLHTATISFDAATFEIWGALLNGARLAGIGDRTLSMQRIARTIDDERVSVMLLTTGLFNLLVDHPGGRLTSLRHVFFGGEVASADHARRFLAAHPTCRLTNAYGPTEVTVIASTFEVPAEFRDDAMPIGHSIAHSGVHILDDDLRALPPGQEGQLAVSGDGLAIGYLNRPELTQERFVTIRTADGESLRVYLTGDMAVMEADGLLHFRGRRDRQVKIDGKRIELDEIETALRRDEHLADAVVQCHEAGTAKRLVAYLRPRPEGGAINGYDELGFAAAVLGRLKGVLPAHMVPGRAIVLNEFPMNRAGKVDRARLPNPADAPASAPAAATRPEQGMEAVVARHWRSVLGTDAIGPDQNFFDLGGTSMQLMRIHAALEQELGRAIDVVTLFEHPKIRILARFLEKQAADGPQTAAAQSRAARQRQVMSQFRRSRA</sequence>
<protein>
    <submittedName>
        <fullName evidence="5">Non-ribosomal peptide synthetase</fullName>
    </submittedName>
</protein>
<dbReference type="Proteomes" id="UP001185659">
    <property type="component" value="Unassembled WGS sequence"/>
</dbReference>
<name>A0ABU4ANN7_9HYPH</name>
<feature type="region of interest" description="Disordered" evidence="3">
    <location>
        <begin position="631"/>
        <end position="657"/>
    </location>
</feature>
<dbReference type="SMART" id="SM00823">
    <property type="entry name" value="PKS_PP"/>
    <property type="match status" value="1"/>
</dbReference>
<evidence type="ECO:0000313" key="6">
    <source>
        <dbReference type="Proteomes" id="UP001185659"/>
    </source>
</evidence>
<dbReference type="SUPFAM" id="SSF47336">
    <property type="entry name" value="ACP-like"/>
    <property type="match status" value="1"/>
</dbReference>
<dbReference type="SUPFAM" id="SSF56801">
    <property type="entry name" value="Acetyl-CoA synthetase-like"/>
    <property type="match status" value="1"/>
</dbReference>
<organism evidence="5 6">
    <name type="scientific">Nitratireductor aquimarinus</name>
    <dbReference type="NCBI Taxonomy" id="889300"/>
    <lineage>
        <taxon>Bacteria</taxon>
        <taxon>Pseudomonadati</taxon>
        <taxon>Pseudomonadota</taxon>
        <taxon>Alphaproteobacteria</taxon>
        <taxon>Hyphomicrobiales</taxon>
        <taxon>Phyllobacteriaceae</taxon>
        <taxon>Nitratireductor</taxon>
    </lineage>
</organism>
<feature type="domain" description="Carrier" evidence="4">
    <location>
        <begin position="554"/>
        <end position="629"/>
    </location>
</feature>
<dbReference type="Pfam" id="PF00501">
    <property type="entry name" value="AMP-binding"/>
    <property type="match status" value="1"/>
</dbReference>
<keyword evidence="1" id="KW-0596">Phosphopantetheine</keyword>
<dbReference type="InterPro" id="IPR045851">
    <property type="entry name" value="AMP-bd_C_sf"/>
</dbReference>
<dbReference type="Gene3D" id="1.10.1200.10">
    <property type="entry name" value="ACP-like"/>
    <property type="match status" value="1"/>
</dbReference>
<dbReference type="NCBIfam" id="TIGR01733">
    <property type="entry name" value="AA-adenyl-dom"/>
    <property type="match status" value="1"/>
</dbReference>
<dbReference type="Gene3D" id="3.30.300.30">
    <property type="match status" value="1"/>
</dbReference>
<evidence type="ECO:0000259" key="4">
    <source>
        <dbReference type="PROSITE" id="PS50075"/>
    </source>
</evidence>
<dbReference type="Gene3D" id="3.40.50.980">
    <property type="match status" value="2"/>
</dbReference>
<accession>A0ABU4ANN7</accession>
<dbReference type="EMBL" id="JAWLIP010000007">
    <property type="protein sequence ID" value="MDV6227766.1"/>
    <property type="molecule type" value="Genomic_DNA"/>
</dbReference>
<keyword evidence="6" id="KW-1185">Reference proteome</keyword>
<feature type="region of interest" description="Disordered" evidence="3">
    <location>
        <begin position="1"/>
        <end position="33"/>
    </location>
</feature>